<evidence type="ECO:0000256" key="1">
    <source>
        <dbReference type="ARBA" id="ARBA00000085"/>
    </source>
</evidence>
<accession>A0ABV0JST5</accession>
<evidence type="ECO:0000313" key="7">
    <source>
        <dbReference type="EMBL" id="MEP0866519.1"/>
    </source>
</evidence>
<evidence type="ECO:0000256" key="2">
    <source>
        <dbReference type="ARBA" id="ARBA00012438"/>
    </source>
</evidence>
<dbReference type="Gene3D" id="1.10.287.130">
    <property type="match status" value="1"/>
</dbReference>
<keyword evidence="7" id="KW-0547">Nucleotide-binding</keyword>
<reference evidence="7 8" key="1">
    <citation type="submission" date="2022-04" db="EMBL/GenBank/DDBJ databases">
        <title>Positive selection, recombination, and allopatry shape intraspecific diversity of widespread and dominant cyanobacteria.</title>
        <authorList>
            <person name="Wei J."/>
            <person name="Shu W."/>
            <person name="Hu C."/>
        </authorList>
    </citation>
    <scope>NUCLEOTIDE SEQUENCE [LARGE SCALE GENOMIC DNA]</scope>
    <source>
        <strain evidence="7 8">GB2-A5</strain>
    </source>
</reference>
<dbReference type="SUPFAM" id="SSF55874">
    <property type="entry name" value="ATPase domain of HSP90 chaperone/DNA topoisomerase II/histidine kinase"/>
    <property type="match status" value="1"/>
</dbReference>
<evidence type="ECO:0000313" key="8">
    <source>
        <dbReference type="Proteomes" id="UP001442494"/>
    </source>
</evidence>
<dbReference type="InterPro" id="IPR004358">
    <property type="entry name" value="Sig_transdc_His_kin-like_C"/>
</dbReference>
<keyword evidence="7" id="KW-0067">ATP-binding</keyword>
<dbReference type="InterPro" id="IPR005467">
    <property type="entry name" value="His_kinase_dom"/>
</dbReference>
<evidence type="ECO:0000256" key="4">
    <source>
        <dbReference type="ARBA" id="ARBA00023012"/>
    </source>
</evidence>
<keyword evidence="3" id="KW-0808">Transferase</keyword>
<dbReference type="InterPro" id="IPR036890">
    <property type="entry name" value="HATPase_C_sf"/>
</dbReference>
<protein>
    <recommendedName>
        <fullName evidence="2">histidine kinase</fullName>
        <ecNumber evidence="2">2.7.13.3</ecNumber>
    </recommendedName>
</protein>
<evidence type="ECO:0000256" key="5">
    <source>
        <dbReference type="SAM" id="MobiDB-lite"/>
    </source>
</evidence>
<keyword evidence="4" id="KW-0902">Two-component regulatory system</keyword>
<sequence length="552" mass="61306">MVLMPKSFPENTSNWRIYSEEARGCQKQATPLSWTNKASETLLACQPTQEFEQRPLEASLQASPLNLDSTLEELTLHDACIDLECTTEEVSKLFEANPLLPGIIIADGGNFVGMISRRQFFECMSRPYSLELFSKRPVLALYSFAQSKTLVCDRNASIVETVQHSLERSPESMCEPIVVQLSGAYKLLDVHQLLYAHSQIHQLATEALRLSEAQSRQQATKLEQTLYELQRTQTQLIQTEKMSSLGQIVAGVAHEVNNSVNYIHGNLAHASDYAYDLLHLVYLYAKHYPEPVPEIQEEMEAIDLDFLILDLPKLLSSMQLGSERICDIVLSLRNFSRLDEAEGKPVDIHEGIDSTLLFLQNRLKGQGQRPDISVHKEYGDLPLVACNAGELNQAFMNILCNAIEAVEMRTEDWALGSGDKGQGTGDKELGKSPSNSQSPIPNPQSLILNPQSPIPQIQIRTEVGDNNQVLIRITDNGVGMTSEVQQRLFDPFFTTKPVGKGSGLGLSISYQIVVEKHCGKLTCVSEPGIGTEFLIEIPIQQSNCESTLSRCA</sequence>
<dbReference type="Gene3D" id="3.30.565.10">
    <property type="entry name" value="Histidine kinase-like ATPase, C-terminal domain"/>
    <property type="match status" value="1"/>
</dbReference>
<dbReference type="EC" id="2.7.13.3" evidence="2"/>
<dbReference type="PRINTS" id="PR00344">
    <property type="entry name" value="BCTRLSENSOR"/>
</dbReference>
<name>A0ABV0JST5_9CYAN</name>
<dbReference type="Pfam" id="PF02518">
    <property type="entry name" value="HATPase_c"/>
    <property type="match status" value="1"/>
</dbReference>
<dbReference type="PROSITE" id="PS50109">
    <property type="entry name" value="HIS_KIN"/>
    <property type="match status" value="1"/>
</dbReference>
<dbReference type="PANTHER" id="PTHR43065">
    <property type="entry name" value="SENSOR HISTIDINE KINASE"/>
    <property type="match status" value="1"/>
</dbReference>
<comment type="catalytic activity">
    <reaction evidence="1">
        <text>ATP + protein L-histidine = ADP + protein N-phospho-L-histidine.</text>
        <dbReference type="EC" id="2.7.13.3"/>
    </reaction>
</comment>
<dbReference type="GO" id="GO:0005524">
    <property type="term" value="F:ATP binding"/>
    <property type="evidence" value="ECO:0007669"/>
    <property type="project" value="UniProtKB-KW"/>
</dbReference>
<comment type="caution">
    <text evidence="7">The sequence shown here is derived from an EMBL/GenBank/DDBJ whole genome shotgun (WGS) entry which is preliminary data.</text>
</comment>
<keyword evidence="3" id="KW-0418">Kinase</keyword>
<feature type="domain" description="Histidine kinase" evidence="6">
    <location>
        <begin position="251"/>
        <end position="541"/>
    </location>
</feature>
<dbReference type="SMART" id="SM00387">
    <property type="entry name" value="HATPase_c"/>
    <property type="match status" value="1"/>
</dbReference>
<proteinExistence type="predicted"/>
<gene>
    <name evidence="7" type="ORF">NDI37_18850</name>
</gene>
<organism evidence="7 8">
    <name type="scientific">Funiculus sociatus GB2-A5</name>
    <dbReference type="NCBI Taxonomy" id="2933946"/>
    <lineage>
        <taxon>Bacteria</taxon>
        <taxon>Bacillati</taxon>
        <taxon>Cyanobacteriota</taxon>
        <taxon>Cyanophyceae</taxon>
        <taxon>Coleofasciculales</taxon>
        <taxon>Coleofasciculaceae</taxon>
        <taxon>Funiculus</taxon>
    </lineage>
</organism>
<evidence type="ECO:0000256" key="3">
    <source>
        <dbReference type="ARBA" id="ARBA00022777"/>
    </source>
</evidence>
<keyword evidence="8" id="KW-1185">Reference proteome</keyword>
<dbReference type="EMBL" id="JAMPKK010000045">
    <property type="protein sequence ID" value="MEP0866519.1"/>
    <property type="molecule type" value="Genomic_DNA"/>
</dbReference>
<dbReference type="Proteomes" id="UP001442494">
    <property type="component" value="Unassembled WGS sequence"/>
</dbReference>
<feature type="compositionally biased region" description="Low complexity" evidence="5">
    <location>
        <begin position="432"/>
        <end position="445"/>
    </location>
</feature>
<evidence type="ECO:0000259" key="6">
    <source>
        <dbReference type="PROSITE" id="PS50109"/>
    </source>
</evidence>
<dbReference type="InterPro" id="IPR003594">
    <property type="entry name" value="HATPase_dom"/>
</dbReference>
<dbReference type="PANTHER" id="PTHR43065:SF50">
    <property type="entry name" value="HISTIDINE KINASE"/>
    <property type="match status" value="1"/>
</dbReference>
<feature type="region of interest" description="Disordered" evidence="5">
    <location>
        <begin position="414"/>
        <end position="449"/>
    </location>
</feature>